<dbReference type="SUPFAM" id="SSF48452">
    <property type="entry name" value="TPR-like"/>
    <property type="match status" value="1"/>
</dbReference>
<evidence type="ECO:0000313" key="3">
    <source>
        <dbReference type="Proteomes" id="UP001606210"/>
    </source>
</evidence>
<dbReference type="RefSeq" id="WP_394476615.1">
    <property type="nucleotide sequence ID" value="NZ_JBIGHV010000002.1"/>
</dbReference>
<proteinExistence type="predicted"/>
<organism evidence="2 3">
    <name type="scientific">Pelomonas parva</name>
    <dbReference type="NCBI Taxonomy" id="3299032"/>
    <lineage>
        <taxon>Bacteria</taxon>
        <taxon>Pseudomonadati</taxon>
        <taxon>Pseudomonadota</taxon>
        <taxon>Betaproteobacteria</taxon>
        <taxon>Burkholderiales</taxon>
        <taxon>Sphaerotilaceae</taxon>
        <taxon>Roseateles</taxon>
    </lineage>
</organism>
<dbReference type="InterPro" id="IPR019734">
    <property type="entry name" value="TPR_rpt"/>
</dbReference>
<dbReference type="PROSITE" id="PS50005">
    <property type="entry name" value="TPR"/>
    <property type="match status" value="1"/>
</dbReference>
<name>A0ABW7EY44_9BURK</name>
<dbReference type="Gene3D" id="1.25.40.10">
    <property type="entry name" value="Tetratricopeptide repeat domain"/>
    <property type="match status" value="1"/>
</dbReference>
<dbReference type="Proteomes" id="UP001606210">
    <property type="component" value="Unassembled WGS sequence"/>
</dbReference>
<accession>A0ABW7EY44</accession>
<comment type="caution">
    <text evidence="2">The sequence shown here is derived from an EMBL/GenBank/DDBJ whole genome shotgun (WGS) entry which is preliminary data.</text>
</comment>
<evidence type="ECO:0000313" key="2">
    <source>
        <dbReference type="EMBL" id="MFG6429291.1"/>
    </source>
</evidence>
<sequence length="152" mass="16059">MPALSTSVRNNVIRHPAAAEPESALMLLARARNAAFAEAARGNLGQGLGILQSAMEDEPVSHELQADMAALLLVAGRLDQAAQCAERALQIQPHHGPSLYTLGFALSGLGRSQRAIEVLTALKAGPGRDNLLDGAPDLLPVAMQELERLLRT</sequence>
<dbReference type="Pfam" id="PF14559">
    <property type="entry name" value="TPR_19"/>
    <property type="match status" value="1"/>
</dbReference>
<gene>
    <name evidence="2" type="ORF">ACG00Y_05175</name>
</gene>
<dbReference type="InterPro" id="IPR011990">
    <property type="entry name" value="TPR-like_helical_dom_sf"/>
</dbReference>
<feature type="repeat" description="TPR" evidence="1">
    <location>
        <begin position="62"/>
        <end position="95"/>
    </location>
</feature>
<reference evidence="2 3" key="1">
    <citation type="submission" date="2024-08" db="EMBL/GenBank/DDBJ databases">
        <authorList>
            <person name="Lu H."/>
        </authorList>
    </citation>
    <scope>NUCLEOTIDE SEQUENCE [LARGE SCALE GENOMIC DNA]</scope>
    <source>
        <strain evidence="2 3">LYH14W</strain>
    </source>
</reference>
<dbReference type="EMBL" id="JBIGHV010000002">
    <property type="protein sequence ID" value="MFG6429291.1"/>
    <property type="molecule type" value="Genomic_DNA"/>
</dbReference>
<evidence type="ECO:0000256" key="1">
    <source>
        <dbReference type="PROSITE-ProRule" id="PRU00339"/>
    </source>
</evidence>
<protein>
    <submittedName>
        <fullName evidence="2">Tetratricopeptide repeat protein</fullName>
    </submittedName>
</protein>
<keyword evidence="1" id="KW-0802">TPR repeat</keyword>
<keyword evidence="3" id="KW-1185">Reference proteome</keyword>